<dbReference type="EMBL" id="CP002581">
    <property type="protein sequence ID" value="AJK50198.1"/>
    <property type="molecule type" value="Genomic_DNA"/>
</dbReference>
<dbReference type="KEGG" id="bpla:bpln_2g21450"/>
<feature type="coiled-coil region" evidence="1">
    <location>
        <begin position="249"/>
        <end position="283"/>
    </location>
</feature>
<keyword evidence="2" id="KW-1133">Transmembrane helix</keyword>
<feature type="transmembrane region" description="Helical" evidence="2">
    <location>
        <begin position="65"/>
        <end position="85"/>
    </location>
</feature>
<dbReference type="HOGENOM" id="CLU_063844_2_0_4"/>
<keyword evidence="2" id="KW-0472">Membrane</keyword>
<reference evidence="4" key="1">
    <citation type="submission" date="2011-03" db="EMBL/GenBank/DDBJ databases">
        <authorList>
            <person name="Voget S."/>
            <person name="Streit W.R."/>
            <person name="Jaeger K.E."/>
            <person name="Daniel R."/>
        </authorList>
    </citation>
    <scope>NUCLEOTIDE SEQUENCE [LARGE SCALE GENOMIC DNA]</scope>
    <source>
        <strain evidence="4">PG1</strain>
    </source>
</reference>
<sequence>MNAFDSIRQPVRRVPARPSWSAVFVGFAIAMSTYLFLAILGTAIGASAFDPLGERNPFSGFGTAASIWVAVSTLLALAAGGFFAGRSAPGKGALHGFLSWSLTTLATVYLVSSMASGAIGAVSGVAGQGLSMAGQGIAAVAPTLASGATAALRRNGVSPNLDDIEANLETLLNQSGKSALAPSQLASAASAAAADAGSTASQAAANPQSSGTDLKDFFARLKAKAQPAMDAADRDALVNIIVARTGKSRQEAEHIADNYVQAYQQARQQFQELKQAGEQKAREAGDAASAGVSRMAWAAVIVLLLGAIVSALAGRIGHRTNRAIATPAARESVS</sequence>
<proteinExistence type="predicted"/>
<dbReference type="KEGG" id="bgp:BGL_2c21340"/>
<dbReference type="AlphaFoldDB" id="A0A0B6S3E4"/>
<evidence type="ECO:0000313" key="4">
    <source>
        <dbReference type="Proteomes" id="UP000031838"/>
    </source>
</evidence>
<evidence type="ECO:0000256" key="1">
    <source>
        <dbReference type="SAM" id="Coils"/>
    </source>
</evidence>
<feature type="transmembrane region" description="Helical" evidence="2">
    <location>
        <begin position="20"/>
        <end position="45"/>
    </location>
</feature>
<accession>A0A0B6S3E4</accession>
<keyword evidence="1" id="KW-0175">Coiled coil</keyword>
<protein>
    <recommendedName>
        <fullName evidence="5">Membrane protein, TIGR04086 family</fullName>
    </recommendedName>
</protein>
<organism evidence="3 4">
    <name type="scientific">Burkholderia plantarii</name>
    <dbReference type="NCBI Taxonomy" id="41899"/>
    <lineage>
        <taxon>Bacteria</taxon>
        <taxon>Pseudomonadati</taxon>
        <taxon>Pseudomonadota</taxon>
        <taxon>Betaproteobacteria</taxon>
        <taxon>Burkholderiales</taxon>
        <taxon>Burkholderiaceae</taxon>
        <taxon>Burkholderia</taxon>
    </lineage>
</organism>
<evidence type="ECO:0000256" key="2">
    <source>
        <dbReference type="SAM" id="Phobius"/>
    </source>
</evidence>
<keyword evidence="4" id="KW-1185">Reference proteome</keyword>
<evidence type="ECO:0008006" key="5">
    <source>
        <dbReference type="Google" id="ProtNLM"/>
    </source>
</evidence>
<name>A0A0B6S3E4_BURPL</name>
<reference evidence="3 4" key="2">
    <citation type="journal article" date="2016" name="Appl. Microbiol. Biotechnol.">
        <title>Mutations improving production and secretion of extracellular lipase by Burkholderia glumae PG1.</title>
        <authorList>
            <person name="Knapp A."/>
            <person name="Voget S."/>
            <person name="Gao R."/>
            <person name="Zaburannyi N."/>
            <person name="Krysciak D."/>
            <person name="Breuer M."/>
            <person name="Hauer B."/>
            <person name="Streit W.R."/>
            <person name="Muller R."/>
            <person name="Daniel R."/>
            <person name="Jaeger K.E."/>
        </authorList>
    </citation>
    <scope>NUCLEOTIDE SEQUENCE [LARGE SCALE GENOMIC DNA]</scope>
    <source>
        <strain evidence="3 4">PG1</strain>
    </source>
</reference>
<feature type="transmembrane region" description="Helical" evidence="2">
    <location>
        <begin position="295"/>
        <end position="314"/>
    </location>
</feature>
<dbReference type="Proteomes" id="UP000031838">
    <property type="component" value="Chromosome 2"/>
</dbReference>
<evidence type="ECO:0000313" key="3">
    <source>
        <dbReference type="EMBL" id="AJK50198.1"/>
    </source>
</evidence>
<feature type="transmembrane region" description="Helical" evidence="2">
    <location>
        <begin position="97"/>
        <end position="122"/>
    </location>
</feature>
<gene>
    <name evidence="3" type="ORF">BGL_2c21340</name>
</gene>
<dbReference type="RefSeq" id="WP_042628501.1">
    <property type="nucleotide sequence ID" value="NZ_BSTO01000027.1"/>
</dbReference>
<keyword evidence="2" id="KW-0812">Transmembrane</keyword>